<name>A0A023B585_GRENI</name>
<dbReference type="RefSeq" id="XP_011130935.1">
    <property type="nucleotide sequence ID" value="XM_011132633.1"/>
</dbReference>
<dbReference type="GeneID" id="22913351"/>
<dbReference type="Proteomes" id="UP000019763">
    <property type="component" value="Unassembled WGS sequence"/>
</dbReference>
<comment type="caution">
    <text evidence="1">The sequence shown here is derived from an EMBL/GenBank/DDBJ whole genome shotgun (WGS) entry which is preliminary data.</text>
</comment>
<keyword evidence="2" id="KW-1185">Reference proteome</keyword>
<evidence type="ECO:0000313" key="1">
    <source>
        <dbReference type="EMBL" id="EZG58880.1"/>
    </source>
</evidence>
<proteinExistence type="predicted"/>
<gene>
    <name evidence="1" type="ORF">GNI_093660</name>
</gene>
<evidence type="ECO:0000313" key="2">
    <source>
        <dbReference type="Proteomes" id="UP000019763"/>
    </source>
</evidence>
<reference evidence="1" key="1">
    <citation type="submission" date="2013-12" db="EMBL/GenBank/DDBJ databases">
        <authorList>
            <person name="Omoto C.K."/>
            <person name="Sibley D."/>
            <person name="Venepally P."/>
            <person name="Hadjithomas M."/>
            <person name="Karamycheva S."/>
            <person name="Brunk B."/>
            <person name="Roos D."/>
            <person name="Caler E."/>
            <person name="Lorenzi H."/>
        </authorList>
    </citation>
    <scope>NUCLEOTIDE SEQUENCE</scope>
</reference>
<dbReference type="AlphaFoldDB" id="A0A023B585"/>
<sequence>MRQVMDALGILTRLLDQLQCVDIRVAKETVHCFDSESFRYLAAKKIHDTALGQLDENRRRIECMAEPMVDTAVEIGCLLRTPEETENLLKAREASPLF</sequence>
<dbReference type="OrthoDB" id="313398at2759"/>
<organism evidence="1 2">
    <name type="scientific">Gregarina niphandrodes</name>
    <name type="common">Septate eugregarine</name>
    <dbReference type="NCBI Taxonomy" id="110365"/>
    <lineage>
        <taxon>Eukaryota</taxon>
        <taxon>Sar</taxon>
        <taxon>Alveolata</taxon>
        <taxon>Apicomplexa</taxon>
        <taxon>Conoidasida</taxon>
        <taxon>Gregarinasina</taxon>
        <taxon>Eugregarinorida</taxon>
        <taxon>Gregarinidae</taxon>
        <taxon>Gregarina</taxon>
    </lineage>
</organism>
<dbReference type="EMBL" id="AFNH02000700">
    <property type="protein sequence ID" value="EZG58880.1"/>
    <property type="molecule type" value="Genomic_DNA"/>
</dbReference>
<dbReference type="VEuPathDB" id="CryptoDB:GNI_093660"/>
<accession>A0A023B585</accession>
<protein>
    <submittedName>
        <fullName evidence="1">Uncharacterized protein</fullName>
    </submittedName>
</protein>